<dbReference type="Pfam" id="PF02974">
    <property type="entry name" value="Inh"/>
    <property type="match status" value="1"/>
</dbReference>
<gene>
    <name evidence="5" type="ORF">SAMN04488115_11272</name>
</gene>
<proteinExistence type="predicted"/>
<evidence type="ECO:0000313" key="5">
    <source>
        <dbReference type="EMBL" id="SEG76104.1"/>
    </source>
</evidence>
<protein>
    <submittedName>
        <fullName evidence="5">Protease inhibitor Inh</fullName>
    </submittedName>
</protein>
<feature type="chain" id="PRO_5009295177" evidence="3">
    <location>
        <begin position="28"/>
        <end position="235"/>
    </location>
</feature>
<reference evidence="5 6" key="1">
    <citation type="submission" date="2016-10" db="EMBL/GenBank/DDBJ databases">
        <authorList>
            <person name="de Groot N.N."/>
        </authorList>
    </citation>
    <scope>NUCLEOTIDE SEQUENCE [LARGE SCALE GENOMIC DNA]</scope>
    <source>
        <strain evidence="5 6">DSM 26656</strain>
    </source>
</reference>
<evidence type="ECO:0000256" key="1">
    <source>
        <dbReference type="ARBA" id="ARBA00022729"/>
    </source>
</evidence>
<evidence type="ECO:0000259" key="4">
    <source>
        <dbReference type="Pfam" id="PF02974"/>
    </source>
</evidence>
<dbReference type="GO" id="GO:0004866">
    <property type="term" value="F:endopeptidase inhibitor activity"/>
    <property type="evidence" value="ECO:0007669"/>
    <property type="project" value="InterPro"/>
</dbReference>
<accession>A0A1H6CT36</accession>
<name>A0A1H6CT36_9HYPH</name>
<evidence type="ECO:0000313" key="6">
    <source>
        <dbReference type="Proteomes" id="UP000236743"/>
    </source>
</evidence>
<feature type="compositionally biased region" description="Polar residues" evidence="2">
    <location>
        <begin position="43"/>
        <end position="58"/>
    </location>
</feature>
<dbReference type="Proteomes" id="UP000236743">
    <property type="component" value="Unassembled WGS sequence"/>
</dbReference>
<dbReference type="EMBL" id="FNUY01000012">
    <property type="protein sequence ID" value="SEG76104.1"/>
    <property type="molecule type" value="Genomic_DNA"/>
</dbReference>
<keyword evidence="1 3" id="KW-0732">Signal</keyword>
<dbReference type="RefSeq" id="WP_244595741.1">
    <property type="nucleotide sequence ID" value="NZ_FNUY01000012.1"/>
</dbReference>
<evidence type="ECO:0000256" key="2">
    <source>
        <dbReference type="SAM" id="MobiDB-lite"/>
    </source>
</evidence>
<keyword evidence="6" id="KW-1185">Reference proteome</keyword>
<dbReference type="InterPro" id="IPR021140">
    <property type="entry name" value="Inh/Omp19"/>
</dbReference>
<sequence length="235" mass="23433">MTTKTATPAMALKAAALLPLLALTACAGSQRFVGPTQGGPVYTQPQLQSAPPISSAPVTSEPLPPPGGYPVASAPQGAPGGLPPQEPYYGGSPEAPQGSALPPAEPRSTEVPTLRGGSGQIATLGAGGGASAGAGSSRGAVTSRDSVIGNWTAREATGGSCRVQLSSSPTLDLYRANAAGCANRDLQKITAWDYRDGEVYLYQQGGTVVARLRTSSGGAMDGAVTKSGAALSLNR</sequence>
<evidence type="ECO:0000256" key="3">
    <source>
        <dbReference type="SAM" id="SignalP"/>
    </source>
</evidence>
<dbReference type="AlphaFoldDB" id="A0A1H6CT36"/>
<dbReference type="PROSITE" id="PS51257">
    <property type="entry name" value="PROKAR_LIPOPROTEIN"/>
    <property type="match status" value="1"/>
</dbReference>
<feature type="region of interest" description="Disordered" evidence="2">
    <location>
        <begin position="34"/>
        <end position="142"/>
    </location>
</feature>
<organism evidence="5 6">
    <name type="scientific">Bosea lathyri</name>
    <dbReference type="NCBI Taxonomy" id="1036778"/>
    <lineage>
        <taxon>Bacteria</taxon>
        <taxon>Pseudomonadati</taxon>
        <taxon>Pseudomonadota</taxon>
        <taxon>Alphaproteobacteria</taxon>
        <taxon>Hyphomicrobiales</taxon>
        <taxon>Boseaceae</taxon>
        <taxon>Bosea</taxon>
    </lineage>
</organism>
<dbReference type="Gene3D" id="2.40.128.10">
    <property type="match status" value="1"/>
</dbReference>
<dbReference type="InterPro" id="IPR016085">
    <property type="entry name" value="Protease_inh_B-barrel_dom"/>
</dbReference>
<feature type="signal peptide" evidence="3">
    <location>
        <begin position="1"/>
        <end position="27"/>
    </location>
</feature>
<dbReference type="SUPFAM" id="SSF50882">
    <property type="entry name" value="beta-Barrel protease inhibitors"/>
    <property type="match status" value="1"/>
</dbReference>
<feature type="domain" description="Alkaline proteinase inhibitor/ Outer membrane lipoprotein Omp19" evidence="4">
    <location>
        <begin position="143"/>
        <end position="235"/>
    </location>
</feature>